<name>A0A0G4G8V2_9ALVE</name>
<proteinExistence type="predicted"/>
<feature type="compositionally biased region" description="Low complexity" evidence="1">
    <location>
        <begin position="109"/>
        <end position="122"/>
    </location>
</feature>
<reference evidence="2" key="1">
    <citation type="submission" date="2014-11" db="EMBL/GenBank/DDBJ databases">
        <authorList>
            <person name="Otto D Thomas"/>
            <person name="Naeem Raeece"/>
        </authorList>
    </citation>
    <scope>NUCLEOTIDE SEQUENCE</scope>
</reference>
<sequence length="284" mass="31371">MISGTVLCLLYPSANWGMIVGGFGALRFLKNLIKVELNERPDRIYRKLPVSTHGFLLRCQTEARAFRTLLRSPPVRVRKRQFGDGEEEEEGGAHTSTHWEERETNEGRSAASDSSSSTSSSAGGTNTRIYETHELASQVLRIADTHARVADFMSSPLKCITSNSTGHQMTSGGITVTMVSVYLEGKGEEAAKVQAIALNRDIVLLVFLPMHVVNPLWLFPEGASLDISPAEPDCAHYMRQAAFRLENLFLAADGEFREAFREAARGFDAIRMMDLFGLGRVFGL</sequence>
<dbReference type="EMBL" id="CDMZ01000984">
    <property type="protein sequence ID" value="CEM25153.1"/>
    <property type="molecule type" value="Genomic_DNA"/>
</dbReference>
<accession>A0A0G4G8V2</accession>
<dbReference type="VEuPathDB" id="CryptoDB:Cvel_20757"/>
<evidence type="ECO:0000256" key="1">
    <source>
        <dbReference type="SAM" id="MobiDB-lite"/>
    </source>
</evidence>
<feature type="compositionally biased region" description="Basic and acidic residues" evidence="1">
    <location>
        <begin position="97"/>
        <end position="106"/>
    </location>
</feature>
<dbReference type="AlphaFoldDB" id="A0A0G4G8V2"/>
<evidence type="ECO:0000313" key="2">
    <source>
        <dbReference type="EMBL" id="CEM25153.1"/>
    </source>
</evidence>
<feature type="region of interest" description="Disordered" evidence="1">
    <location>
        <begin position="78"/>
        <end position="125"/>
    </location>
</feature>
<gene>
    <name evidence="2" type="ORF">Cvel_20757</name>
</gene>
<protein>
    <submittedName>
        <fullName evidence="2">Uncharacterized protein</fullName>
    </submittedName>
</protein>
<organism evidence="2">
    <name type="scientific">Chromera velia CCMP2878</name>
    <dbReference type="NCBI Taxonomy" id="1169474"/>
    <lineage>
        <taxon>Eukaryota</taxon>
        <taxon>Sar</taxon>
        <taxon>Alveolata</taxon>
        <taxon>Colpodellida</taxon>
        <taxon>Chromeraceae</taxon>
        <taxon>Chromera</taxon>
    </lineage>
</organism>